<protein>
    <submittedName>
        <fullName evidence="3">Uncharacterized protein</fullName>
    </submittedName>
</protein>
<name>A0A6C1C0M9_9ACTN</name>
<feature type="compositionally biased region" description="Low complexity" evidence="1">
    <location>
        <begin position="32"/>
        <end position="52"/>
    </location>
</feature>
<feature type="signal peptide" evidence="2">
    <location>
        <begin position="1"/>
        <end position="31"/>
    </location>
</feature>
<gene>
    <name evidence="3" type="ORF">D8771_17535</name>
</gene>
<feature type="region of interest" description="Disordered" evidence="1">
    <location>
        <begin position="32"/>
        <end position="65"/>
    </location>
</feature>
<evidence type="ECO:0000256" key="1">
    <source>
        <dbReference type="SAM" id="MobiDB-lite"/>
    </source>
</evidence>
<comment type="caution">
    <text evidence="3">The sequence shown here is derived from an EMBL/GenBank/DDBJ whole genome shotgun (WGS) entry which is preliminary data.</text>
</comment>
<evidence type="ECO:0000313" key="4">
    <source>
        <dbReference type="Proteomes" id="UP000298111"/>
    </source>
</evidence>
<dbReference type="GeneID" id="75184725"/>
<dbReference type="RefSeq" id="WP_016467932.1">
    <property type="nucleotide sequence ID" value="NZ_BBQG01000061.1"/>
</dbReference>
<accession>A0A6C1C0M9</accession>
<reference evidence="3 4" key="1">
    <citation type="submission" date="2018-10" db="EMBL/GenBank/DDBJ databases">
        <title>Isolation of pseudouridimycin from Streptomyces albus DSM 40763.</title>
        <authorList>
            <person name="Rosenqvist P."/>
            <person name="Metsae-Ketelae M."/>
            <person name="Virta P."/>
        </authorList>
    </citation>
    <scope>NUCLEOTIDE SEQUENCE [LARGE SCALE GENOMIC DNA]</scope>
    <source>
        <strain evidence="3 4">DSM 40763</strain>
    </source>
</reference>
<proteinExistence type="predicted"/>
<dbReference type="Proteomes" id="UP000298111">
    <property type="component" value="Unassembled WGS sequence"/>
</dbReference>
<dbReference type="EMBL" id="RCIY01000062">
    <property type="protein sequence ID" value="TGG82381.1"/>
    <property type="molecule type" value="Genomic_DNA"/>
</dbReference>
<organism evidence="3 4">
    <name type="scientific">Streptomyces albus</name>
    <dbReference type="NCBI Taxonomy" id="1888"/>
    <lineage>
        <taxon>Bacteria</taxon>
        <taxon>Bacillati</taxon>
        <taxon>Actinomycetota</taxon>
        <taxon>Actinomycetes</taxon>
        <taxon>Kitasatosporales</taxon>
        <taxon>Streptomycetaceae</taxon>
        <taxon>Streptomyces</taxon>
    </lineage>
</organism>
<feature type="chain" id="PRO_5043893421" evidence="2">
    <location>
        <begin position="32"/>
        <end position="81"/>
    </location>
</feature>
<keyword evidence="2" id="KW-0732">Signal</keyword>
<evidence type="ECO:0000256" key="2">
    <source>
        <dbReference type="SAM" id="SignalP"/>
    </source>
</evidence>
<dbReference type="AlphaFoldDB" id="A0A6C1C0M9"/>
<sequence length="81" mass="8061">MRRLPLPSRTAAGIAALTVAALVPLCGVAQAAEPTPGGAPSATAPGQASSGTGQQGRPKKDQRLVKLGKNEGLFGLGVLFL</sequence>
<evidence type="ECO:0000313" key="3">
    <source>
        <dbReference type="EMBL" id="TGG82381.1"/>
    </source>
</evidence>